<protein>
    <recommendedName>
        <fullName evidence="4">AAA+ ATPase domain-containing protein</fullName>
    </recommendedName>
</protein>
<gene>
    <name evidence="5" type="ORF">HYC85_018377</name>
</gene>
<organism evidence="5 6">
    <name type="scientific">Camellia sinensis</name>
    <name type="common">Tea plant</name>
    <name type="synonym">Thea sinensis</name>
    <dbReference type="NCBI Taxonomy" id="4442"/>
    <lineage>
        <taxon>Eukaryota</taxon>
        <taxon>Viridiplantae</taxon>
        <taxon>Streptophyta</taxon>
        <taxon>Embryophyta</taxon>
        <taxon>Tracheophyta</taxon>
        <taxon>Spermatophyta</taxon>
        <taxon>Magnoliopsida</taxon>
        <taxon>eudicotyledons</taxon>
        <taxon>Gunneridae</taxon>
        <taxon>Pentapetalae</taxon>
        <taxon>asterids</taxon>
        <taxon>Ericales</taxon>
        <taxon>Theaceae</taxon>
        <taxon>Camellia</taxon>
    </lineage>
</organism>
<keyword evidence="3" id="KW-0547">Nucleotide-binding</keyword>
<dbReference type="InterPro" id="IPR002182">
    <property type="entry name" value="NB-ARC"/>
</dbReference>
<proteinExistence type="predicted"/>
<dbReference type="Pfam" id="PF00931">
    <property type="entry name" value="NB-ARC"/>
    <property type="match status" value="1"/>
</dbReference>
<dbReference type="Gene3D" id="1.10.8.430">
    <property type="entry name" value="Helical domain of apoptotic protease-activating factors"/>
    <property type="match status" value="1"/>
</dbReference>
<evidence type="ECO:0000313" key="6">
    <source>
        <dbReference type="Proteomes" id="UP000593564"/>
    </source>
</evidence>
<dbReference type="InterPro" id="IPR050905">
    <property type="entry name" value="Plant_NBS-LRR"/>
</dbReference>
<reference evidence="5 6" key="2">
    <citation type="submission" date="2020-07" db="EMBL/GenBank/DDBJ databases">
        <title>Genome assembly of wild tea tree DASZ reveals pedigree and selection history of tea varieties.</title>
        <authorList>
            <person name="Zhang W."/>
        </authorList>
    </citation>
    <scope>NUCLEOTIDE SEQUENCE [LARGE SCALE GENOMIC DNA]</scope>
    <source>
        <strain evidence="6">cv. G240</strain>
        <tissue evidence="5">Leaf</tissue>
    </source>
</reference>
<keyword evidence="6" id="KW-1185">Reference proteome</keyword>
<dbReference type="SUPFAM" id="SSF52540">
    <property type="entry name" value="P-loop containing nucleoside triphosphate hydrolases"/>
    <property type="match status" value="1"/>
</dbReference>
<dbReference type="GO" id="GO:0006952">
    <property type="term" value="P:defense response"/>
    <property type="evidence" value="ECO:0007669"/>
    <property type="project" value="UniProtKB-KW"/>
</dbReference>
<evidence type="ECO:0000256" key="2">
    <source>
        <dbReference type="ARBA" id="ARBA00022821"/>
    </source>
</evidence>
<dbReference type="InterPro" id="IPR042197">
    <property type="entry name" value="Apaf_helical"/>
</dbReference>
<accession>A0A7J7GUG1</accession>
<feature type="domain" description="AAA+ ATPase" evidence="4">
    <location>
        <begin position="8"/>
        <end position="149"/>
    </location>
</feature>
<reference evidence="6" key="1">
    <citation type="journal article" date="2020" name="Nat. Commun.">
        <title>Genome assembly of wild tea tree DASZ reveals pedigree and selection history of tea varieties.</title>
        <authorList>
            <person name="Zhang W."/>
            <person name="Zhang Y."/>
            <person name="Qiu H."/>
            <person name="Guo Y."/>
            <person name="Wan H."/>
            <person name="Zhang X."/>
            <person name="Scossa F."/>
            <person name="Alseekh S."/>
            <person name="Zhang Q."/>
            <person name="Wang P."/>
            <person name="Xu L."/>
            <person name="Schmidt M.H."/>
            <person name="Jia X."/>
            <person name="Li D."/>
            <person name="Zhu A."/>
            <person name="Guo F."/>
            <person name="Chen W."/>
            <person name="Ni D."/>
            <person name="Usadel B."/>
            <person name="Fernie A.R."/>
            <person name="Wen W."/>
        </authorList>
    </citation>
    <scope>NUCLEOTIDE SEQUENCE [LARGE SCALE GENOMIC DNA]</scope>
    <source>
        <strain evidence="6">cv. G240</strain>
    </source>
</reference>
<dbReference type="PANTHER" id="PTHR33463">
    <property type="entry name" value="NB-ARC DOMAIN-CONTAINING PROTEIN-RELATED"/>
    <property type="match status" value="1"/>
</dbReference>
<keyword evidence="1" id="KW-0433">Leucine-rich repeat</keyword>
<keyword evidence="3" id="KW-0067">ATP-binding</keyword>
<dbReference type="PRINTS" id="PR00364">
    <property type="entry name" value="DISEASERSIST"/>
</dbReference>
<dbReference type="InterPro" id="IPR027417">
    <property type="entry name" value="P-loop_NTPase"/>
</dbReference>
<dbReference type="AlphaFoldDB" id="A0A7J7GUG1"/>
<evidence type="ECO:0000259" key="4">
    <source>
        <dbReference type="SMART" id="SM00382"/>
    </source>
</evidence>
<keyword evidence="2" id="KW-0611">Plant defense</keyword>
<dbReference type="Gene3D" id="3.40.50.300">
    <property type="entry name" value="P-loop containing nucleotide triphosphate hydrolases"/>
    <property type="match status" value="1"/>
</dbReference>
<evidence type="ECO:0000313" key="5">
    <source>
        <dbReference type="EMBL" id="KAF5944300.1"/>
    </source>
</evidence>
<dbReference type="GO" id="GO:0005524">
    <property type="term" value="F:ATP binding"/>
    <property type="evidence" value="ECO:0007669"/>
    <property type="project" value="UniProtKB-KW"/>
</dbReference>
<evidence type="ECO:0000256" key="3">
    <source>
        <dbReference type="ARBA" id="ARBA00022840"/>
    </source>
</evidence>
<dbReference type="Proteomes" id="UP000593564">
    <property type="component" value="Unassembled WGS sequence"/>
</dbReference>
<name>A0A7J7GUG1_CAMSI</name>
<dbReference type="FunFam" id="3.40.50.300:FF:001091">
    <property type="entry name" value="Probable disease resistance protein At1g61300"/>
    <property type="match status" value="1"/>
</dbReference>
<dbReference type="PANTHER" id="PTHR33463:SF198">
    <property type="entry name" value="RPP4C3"/>
    <property type="match status" value="1"/>
</dbReference>
<dbReference type="SMART" id="SM00382">
    <property type="entry name" value="AAA"/>
    <property type="match status" value="1"/>
</dbReference>
<comment type="caution">
    <text evidence="5">The sequence shown here is derived from an EMBL/GenBank/DDBJ whole genome shotgun (WGS) entry which is preliminary data.</text>
</comment>
<evidence type="ECO:0000256" key="1">
    <source>
        <dbReference type="ARBA" id="ARBA00022614"/>
    </source>
</evidence>
<dbReference type="EMBL" id="JACBKZ010000008">
    <property type="protein sequence ID" value="KAF5944300.1"/>
    <property type="molecule type" value="Genomic_DNA"/>
</dbReference>
<dbReference type="GO" id="GO:0043531">
    <property type="term" value="F:ADP binding"/>
    <property type="evidence" value="ECO:0007669"/>
    <property type="project" value="InterPro"/>
</dbReference>
<dbReference type="InterPro" id="IPR003593">
    <property type="entry name" value="AAA+_ATPase"/>
</dbReference>
<sequence>MEALSNDKINFIGIHGIGGVGKTTLVKEIGKRAKSDKLFDEVVMVVVSQNPDIKKIQDEIAGMLGFTSLINQPSATERTSMLCARLRDVKKILVILDDVWAKLDLAAVGIPFGHDHKGCKIIITTRHEQVCNSMGMKMQRTKIVHLSVLSEKDSWNLFKKNVGHVVDSNVLTVVVNEVCKECGGLPIVLVTVGSAMKDKDDPTLWDEAAREL</sequence>